<dbReference type="EMBL" id="SRLO01000091">
    <property type="protein sequence ID" value="TNN76670.1"/>
    <property type="molecule type" value="Genomic_DNA"/>
</dbReference>
<comment type="caution">
    <text evidence="2">The sequence shown here is derived from an EMBL/GenBank/DDBJ whole genome shotgun (WGS) entry which is preliminary data.</text>
</comment>
<proteinExistence type="predicted"/>
<feature type="region of interest" description="Disordered" evidence="1">
    <location>
        <begin position="343"/>
        <end position="364"/>
    </location>
</feature>
<gene>
    <name evidence="2" type="ORF">EYF80_013122</name>
</gene>
<evidence type="ECO:0000313" key="2">
    <source>
        <dbReference type="EMBL" id="TNN76670.1"/>
    </source>
</evidence>
<reference evidence="2 3" key="1">
    <citation type="submission" date="2019-03" db="EMBL/GenBank/DDBJ databases">
        <title>First draft genome of Liparis tanakae, snailfish: a comprehensive survey of snailfish specific genes.</title>
        <authorList>
            <person name="Kim W."/>
            <person name="Song I."/>
            <person name="Jeong J.-H."/>
            <person name="Kim D."/>
            <person name="Kim S."/>
            <person name="Ryu S."/>
            <person name="Song J.Y."/>
            <person name="Lee S.K."/>
        </authorList>
    </citation>
    <scope>NUCLEOTIDE SEQUENCE [LARGE SCALE GENOMIC DNA]</scope>
    <source>
        <tissue evidence="2">Muscle</tissue>
    </source>
</reference>
<protein>
    <submittedName>
        <fullName evidence="2">Uncharacterized protein</fullName>
    </submittedName>
</protein>
<dbReference type="Proteomes" id="UP000314294">
    <property type="component" value="Unassembled WGS sequence"/>
</dbReference>
<name>A0A4Z2IFI7_9TELE</name>
<feature type="compositionally biased region" description="Basic and acidic residues" evidence="1">
    <location>
        <begin position="352"/>
        <end position="364"/>
    </location>
</feature>
<keyword evidence="3" id="KW-1185">Reference proteome</keyword>
<evidence type="ECO:0000256" key="1">
    <source>
        <dbReference type="SAM" id="MobiDB-lite"/>
    </source>
</evidence>
<dbReference type="AlphaFoldDB" id="A0A4Z2IFI7"/>
<sequence length="364" mass="41208">MFFDVANIEDLLNTFLCNLTDSKSMDAMFLPIQFENRTTENLFGTDSDPKAVYAVIGTTRRLRLSLCRYNAGRPFSLSCMSATAPPVNSLRTRTVSRWSCSESRTNSCWVSASCCTDSDRSSRERETVSNKMLVGLTWRWKRDQRRGRRSGGRLSLFLDAVVSLVILCWFCSPSGRRRLISLVIVRVSKFSFGILIKEEEKKAWHREEQKKMPNEQPKMTPVQHSVVFMHLMGICITPTAIVPPMRRQDVMRVWGGGGEEVGKAQCRKKHRQFGTREESRIVEKQQHAGVGAWREEGGMNSPFLEIWMRAPVSSWYSTSVFPPFPKMAPTRFSGTAISTTSFAPSPSFSAANKEEAISGDEAFR</sequence>
<organism evidence="2 3">
    <name type="scientific">Liparis tanakae</name>
    <name type="common">Tanaka's snailfish</name>
    <dbReference type="NCBI Taxonomy" id="230148"/>
    <lineage>
        <taxon>Eukaryota</taxon>
        <taxon>Metazoa</taxon>
        <taxon>Chordata</taxon>
        <taxon>Craniata</taxon>
        <taxon>Vertebrata</taxon>
        <taxon>Euteleostomi</taxon>
        <taxon>Actinopterygii</taxon>
        <taxon>Neopterygii</taxon>
        <taxon>Teleostei</taxon>
        <taxon>Neoteleostei</taxon>
        <taxon>Acanthomorphata</taxon>
        <taxon>Eupercaria</taxon>
        <taxon>Perciformes</taxon>
        <taxon>Cottioidei</taxon>
        <taxon>Cottales</taxon>
        <taxon>Liparidae</taxon>
        <taxon>Liparis</taxon>
    </lineage>
</organism>
<accession>A0A4Z2IFI7</accession>
<evidence type="ECO:0000313" key="3">
    <source>
        <dbReference type="Proteomes" id="UP000314294"/>
    </source>
</evidence>